<evidence type="ECO:0000256" key="2">
    <source>
        <dbReference type="ARBA" id="ARBA00022801"/>
    </source>
</evidence>
<comment type="similarity">
    <text evidence="1">Belongs to the glycosyl hydrolase 32 family.</text>
</comment>
<evidence type="ECO:0000313" key="6">
    <source>
        <dbReference type="Proteomes" id="UP000824123"/>
    </source>
</evidence>
<accession>A0A9D1LSW2</accession>
<comment type="caution">
    <text evidence="5">The sequence shown here is derived from an EMBL/GenBank/DDBJ whole genome shotgun (WGS) entry which is preliminary data.</text>
</comment>
<evidence type="ECO:0000259" key="4">
    <source>
        <dbReference type="Pfam" id="PF00251"/>
    </source>
</evidence>
<dbReference type="SUPFAM" id="SSF75005">
    <property type="entry name" value="Arabinanase/levansucrase/invertase"/>
    <property type="match status" value="1"/>
</dbReference>
<dbReference type="Proteomes" id="UP000824123">
    <property type="component" value="Unassembled WGS sequence"/>
</dbReference>
<name>A0A9D1LSW2_9FIRM</name>
<dbReference type="PANTHER" id="PTHR35279:SF1">
    <property type="entry name" value="ARABINANASE_LEVANSUCRASE_INVERTASE"/>
    <property type="match status" value="1"/>
</dbReference>
<sequence>MKYAETVSGRPFTKDPAVVKFAGEYYMYYSLPGETAEGPWRIGIARSNDLENFAPVGHLTPEAECERNGLCAPGAIVLSGQVHMFYQTYGNGKRDAICHAWSDDGVNFTRDPSNPVFSPTGDWNCGRAIDADVIEFKGELIMYFATRDPDMRIQQLGVAAAPMGSSYGRGTWVQRCSASILAPELPWEQECIEAPAACVYGGRVYMFYGGAYNNHPQQIGCAVSDDGFTFKRLFDEPFLPCGAPGSWNQCESGHPFAFEDSGRYHLFYQGDDSMGKTWFISRREFEFRAGKPVLLDE</sequence>
<reference evidence="5" key="2">
    <citation type="journal article" date="2021" name="PeerJ">
        <title>Extensive microbial diversity within the chicken gut microbiome revealed by metagenomics and culture.</title>
        <authorList>
            <person name="Gilroy R."/>
            <person name="Ravi A."/>
            <person name="Getino M."/>
            <person name="Pursley I."/>
            <person name="Horton D.L."/>
            <person name="Alikhan N.F."/>
            <person name="Baker D."/>
            <person name="Gharbi K."/>
            <person name="Hall N."/>
            <person name="Watson M."/>
            <person name="Adriaenssens E.M."/>
            <person name="Foster-Nyarko E."/>
            <person name="Jarju S."/>
            <person name="Secka A."/>
            <person name="Antonio M."/>
            <person name="Oren A."/>
            <person name="Chaudhuri R.R."/>
            <person name="La Ragione R."/>
            <person name="Hildebrand F."/>
            <person name="Pallen M.J."/>
        </authorList>
    </citation>
    <scope>NUCLEOTIDE SEQUENCE</scope>
    <source>
        <strain evidence="5">ChiSxjej2B14-8506</strain>
    </source>
</reference>
<dbReference type="InterPro" id="IPR023296">
    <property type="entry name" value="Glyco_hydro_beta-prop_sf"/>
</dbReference>
<evidence type="ECO:0000256" key="3">
    <source>
        <dbReference type="ARBA" id="ARBA00023295"/>
    </source>
</evidence>
<dbReference type="InterPro" id="IPR013148">
    <property type="entry name" value="Glyco_hydro_32_N"/>
</dbReference>
<dbReference type="AlphaFoldDB" id="A0A9D1LSW2"/>
<dbReference type="EMBL" id="DVNK01000051">
    <property type="protein sequence ID" value="HIU47282.1"/>
    <property type="molecule type" value="Genomic_DNA"/>
</dbReference>
<keyword evidence="3" id="KW-0326">Glycosidase</keyword>
<dbReference type="GO" id="GO:0016798">
    <property type="term" value="F:hydrolase activity, acting on glycosyl bonds"/>
    <property type="evidence" value="ECO:0007669"/>
    <property type="project" value="UniProtKB-KW"/>
</dbReference>
<evidence type="ECO:0000313" key="5">
    <source>
        <dbReference type="EMBL" id="HIU47282.1"/>
    </source>
</evidence>
<gene>
    <name evidence="5" type="ORF">IAC59_08515</name>
</gene>
<evidence type="ECO:0000256" key="1">
    <source>
        <dbReference type="ARBA" id="ARBA00009902"/>
    </source>
</evidence>
<reference evidence="5" key="1">
    <citation type="submission" date="2020-10" db="EMBL/GenBank/DDBJ databases">
        <authorList>
            <person name="Gilroy R."/>
        </authorList>
    </citation>
    <scope>NUCLEOTIDE SEQUENCE</scope>
    <source>
        <strain evidence="5">ChiSxjej2B14-8506</strain>
    </source>
</reference>
<keyword evidence="2" id="KW-0378">Hydrolase</keyword>
<protein>
    <submittedName>
        <fullName evidence="5">Family 43 glycosylhydrolase</fullName>
    </submittedName>
</protein>
<dbReference type="PANTHER" id="PTHR35279">
    <property type="match status" value="1"/>
</dbReference>
<proteinExistence type="inferred from homology"/>
<dbReference type="Gene3D" id="2.115.10.20">
    <property type="entry name" value="Glycosyl hydrolase domain, family 43"/>
    <property type="match status" value="3"/>
</dbReference>
<organism evidence="5 6">
    <name type="scientific">Candidatus Fimadaptatus faecigallinarum</name>
    <dbReference type="NCBI Taxonomy" id="2840814"/>
    <lineage>
        <taxon>Bacteria</taxon>
        <taxon>Bacillati</taxon>
        <taxon>Bacillota</taxon>
        <taxon>Clostridia</taxon>
        <taxon>Eubacteriales</taxon>
        <taxon>Candidatus Fimadaptatus</taxon>
    </lineage>
</organism>
<dbReference type="Pfam" id="PF00251">
    <property type="entry name" value="Glyco_hydro_32N"/>
    <property type="match status" value="1"/>
</dbReference>
<feature type="domain" description="Glycosyl hydrolase family 32 N-terminal" evidence="4">
    <location>
        <begin position="17"/>
        <end position="148"/>
    </location>
</feature>